<dbReference type="SUPFAM" id="SSF55785">
    <property type="entry name" value="PYP-like sensor domain (PAS domain)"/>
    <property type="match status" value="1"/>
</dbReference>
<dbReference type="SUPFAM" id="SSF47384">
    <property type="entry name" value="Homodimeric domain of signal transducing histidine kinase"/>
    <property type="match status" value="1"/>
</dbReference>
<dbReference type="OrthoDB" id="1931120at2"/>
<dbReference type="Gene3D" id="6.10.340.10">
    <property type="match status" value="1"/>
</dbReference>
<dbReference type="InterPro" id="IPR003661">
    <property type="entry name" value="HisK_dim/P_dom"/>
</dbReference>
<dbReference type="GO" id="GO:0005886">
    <property type="term" value="C:plasma membrane"/>
    <property type="evidence" value="ECO:0007669"/>
    <property type="project" value="UniProtKB-SubCell"/>
</dbReference>
<dbReference type="SMART" id="SM00304">
    <property type="entry name" value="HAMP"/>
    <property type="match status" value="1"/>
</dbReference>
<evidence type="ECO:0000313" key="17">
    <source>
        <dbReference type="EMBL" id="KFI18202.1"/>
    </source>
</evidence>
<feature type="domain" description="HAMP" evidence="16">
    <location>
        <begin position="313"/>
        <end position="365"/>
    </location>
</feature>
<evidence type="ECO:0000256" key="8">
    <source>
        <dbReference type="ARBA" id="ARBA00022741"/>
    </source>
</evidence>
<keyword evidence="4" id="KW-1003">Cell membrane</keyword>
<keyword evidence="9" id="KW-0418">Kinase</keyword>
<evidence type="ECO:0000256" key="11">
    <source>
        <dbReference type="ARBA" id="ARBA00022989"/>
    </source>
</evidence>
<dbReference type="InterPro" id="IPR004358">
    <property type="entry name" value="Sig_transdc_His_kin-like_C"/>
</dbReference>
<evidence type="ECO:0000256" key="13">
    <source>
        <dbReference type="ARBA" id="ARBA00023136"/>
    </source>
</evidence>
<name>A0A0E2ZIZ9_9GAMM</name>
<feature type="domain" description="Histidine kinase" evidence="15">
    <location>
        <begin position="505"/>
        <end position="723"/>
    </location>
</feature>
<dbReference type="InterPro" id="IPR003660">
    <property type="entry name" value="HAMP_dom"/>
</dbReference>
<keyword evidence="7 14" id="KW-0812">Transmembrane</keyword>
<keyword evidence="11 14" id="KW-1133">Transmembrane helix</keyword>
<evidence type="ECO:0000256" key="10">
    <source>
        <dbReference type="ARBA" id="ARBA00022840"/>
    </source>
</evidence>
<feature type="transmembrane region" description="Helical" evidence="14">
    <location>
        <begin position="85"/>
        <end position="109"/>
    </location>
</feature>
<evidence type="ECO:0000256" key="14">
    <source>
        <dbReference type="SAM" id="Phobius"/>
    </source>
</evidence>
<proteinExistence type="predicted"/>
<dbReference type="GO" id="GO:0000155">
    <property type="term" value="F:phosphorelay sensor kinase activity"/>
    <property type="evidence" value="ECO:0007669"/>
    <property type="project" value="InterPro"/>
</dbReference>
<evidence type="ECO:0000256" key="5">
    <source>
        <dbReference type="ARBA" id="ARBA00022553"/>
    </source>
</evidence>
<dbReference type="Gene3D" id="1.10.287.130">
    <property type="match status" value="1"/>
</dbReference>
<dbReference type="InterPro" id="IPR035965">
    <property type="entry name" value="PAS-like_dom_sf"/>
</dbReference>
<evidence type="ECO:0000256" key="9">
    <source>
        <dbReference type="ARBA" id="ARBA00022777"/>
    </source>
</evidence>
<dbReference type="Proteomes" id="UP000028839">
    <property type="component" value="Unassembled WGS sequence"/>
</dbReference>
<dbReference type="HOGENOM" id="CLU_019564_0_0_6"/>
<evidence type="ECO:0000256" key="12">
    <source>
        <dbReference type="ARBA" id="ARBA00023012"/>
    </source>
</evidence>
<dbReference type="CDD" id="cd06225">
    <property type="entry name" value="HAMP"/>
    <property type="match status" value="1"/>
</dbReference>
<comment type="subcellular location">
    <subcellularLocation>
        <location evidence="2">Cell membrane</location>
        <topology evidence="2">Multi-pass membrane protein</topology>
    </subcellularLocation>
</comment>
<comment type="caution">
    <text evidence="17">The sequence shown here is derived from an EMBL/GenBank/DDBJ whole genome shotgun (WGS) entry which is preliminary data.</text>
</comment>
<dbReference type="SMART" id="SM00387">
    <property type="entry name" value="HATPase_c"/>
    <property type="match status" value="1"/>
</dbReference>
<organism evidence="17 18">
    <name type="scientific">Nitrosococcus oceani C-27</name>
    <dbReference type="NCBI Taxonomy" id="314279"/>
    <lineage>
        <taxon>Bacteria</taxon>
        <taxon>Pseudomonadati</taxon>
        <taxon>Pseudomonadota</taxon>
        <taxon>Gammaproteobacteria</taxon>
        <taxon>Chromatiales</taxon>
        <taxon>Chromatiaceae</taxon>
        <taxon>Nitrosococcus</taxon>
    </lineage>
</organism>
<dbReference type="InterPro" id="IPR003594">
    <property type="entry name" value="HATPase_dom"/>
</dbReference>
<dbReference type="PROSITE" id="PS50109">
    <property type="entry name" value="HIS_KIN"/>
    <property type="match status" value="1"/>
</dbReference>
<evidence type="ECO:0000259" key="15">
    <source>
        <dbReference type="PROSITE" id="PS50109"/>
    </source>
</evidence>
<keyword evidence="10" id="KW-0067">ATP-binding</keyword>
<dbReference type="GO" id="GO:0005524">
    <property type="term" value="F:ATP binding"/>
    <property type="evidence" value="ECO:0007669"/>
    <property type="project" value="UniProtKB-KW"/>
</dbReference>
<evidence type="ECO:0000256" key="4">
    <source>
        <dbReference type="ARBA" id="ARBA00022475"/>
    </source>
</evidence>
<dbReference type="SMART" id="SM00388">
    <property type="entry name" value="HisKA"/>
    <property type="match status" value="1"/>
</dbReference>
<keyword evidence="8" id="KW-0547">Nucleotide-binding</keyword>
<dbReference type="Gene3D" id="3.30.450.20">
    <property type="entry name" value="PAS domain"/>
    <property type="match status" value="1"/>
</dbReference>
<dbReference type="PIRSF" id="PIRSF037532">
    <property type="entry name" value="STHK_NtrY"/>
    <property type="match status" value="1"/>
</dbReference>
<gene>
    <name evidence="17" type="ORF">IB75_16040</name>
</gene>
<dbReference type="AlphaFoldDB" id="A0A0E2ZIZ9"/>
<feature type="transmembrane region" description="Helical" evidence="14">
    <location>
        <begin position="285"/>
        <end position="312"/>
    </location>
</feature>
<dbReference type="PROSITE" id="PS50885">
    <property type="entry name" value="HAMP"/>
    <property type="match status" value="1"/>
</dbReference>
<dbReference type="Pfam" id="PF00672">
    <property type="entry name" value="HAMP"/>
    <property type="match status" value="1"/>
</dbReference>
<protein>
    <recommendedName>
        <fullName evidence="3">histidine kinase</fullName>
        <ecNumber evidence="3">2.7.13.3</ecNumber>
    </recommendedName>
</protein>
<dbReference type="Pfam" id="PF12860">
    <property type="entry name" value="PAS_7"/>
    <property type="match status" value="1"/>
</dbReference>
<dbReference type="InterPro" id="IPR045671">
    <property type="entry name" value="NtrY-like_N"/>
</dbReference>
<dbReference type="CDD" id="cd00082">
    <property type="entry name" value="HisKA"/>
    <property type="match status" value="1"/>
</dbReference>
<dbReference type="Pfam" id="PF00512">
    <property type="entry name" value="HisKA"/>
    <property type="match status" value="1"/>
</dbReference>
<reference evidence="17 18" key="1">
    <citation type="submission" date="2014-07" db="EMBL/GenBank/DDBJ databases">
        <title>Comparative analysis of Nitrosococcus oceani genome inventories of strains from Pacific and Atlantic gyres.</title>
        <authorList>
            <person name="Lim C.K."/>
            <person name="Wang L."/>
            <person name="Sayavedra-Soto L.A."/>
            <person name="Klotz M.G."/>
        </authorList>
    </citation>
    <scope>NUCLEOTIDE SEQUENCE [LARGE SCALE GENOMIC DNA]</scope>
    <source>
        <strain evidence="17 18">C-27</strain>
    </source>
</reference>
<dbReference type="InterPro" id="IPR036890">
    <property type="entry name" value="HATPase_C_sf"/>
</dbReference>
<dbReference type="Pfam" id="PF19312">
    <property type="entry name" value="NtrY_N"/>
    <property type="match status" value="1"/>
</dbReference>
<evidence type="ECO:0000313" key="18">
    <source>
        <dbReference type="Proteomes" id="UP000028839"/>
    </source>
</evidence>
<dbReference type="InterPro" id="IPR017232">
    <property type="entry name" value="NtrY"/>
</dbReference>
<feature type="transmembrane region" description="Helical" evidence="14">
    <location>
        <begin position="16"/>
        <end position="34"/>
    </location>
</feature>
<evidence type="ECO:0000256" key="1">
    <source>
        <dbReference type="ARBA" id="ARBA00000085"/>
    </source>
</evidence>
<dbReference type="Gene3D" id="3.30.565.10">
    <property type="entry name" value="Histidine kinase-like ATPase, C-terminal domain"/>
    <property type="match status" value="1"/>
</dbReference>
<evidence type="ECO:0000256" key="3">
    <source>
        <dbReference type="ARBA" id="ARBA00012438"/>
    </source>
</evidence>
<dbReference type="Pfam" id="PF02518">
    <property type="entry name" value="HATPase_c"/>
    <property type="match status" value="1"/>
</dbReference>
<keyword evidence="13 14" id="KW-0472">Membrane</keyword>
<dbReference type="SUPFAM" id="SSF55874">
    <property type="entry name" value="ATPase domain of HSP90 chaperone/DNA topoisomerase II/histidine kinase"/>
    <property type="match status" value="1"/>
</dbReference>
<dbReference type="InterPro" id="IPR036097">
    <property type="entry name" value="HisK_dim/P_sf"/>
</dbReference>
<dbReference type="SUPFAM" id="SSF158472">
    <property type="entry name" value="HAMP domain-like"/>
    <property type="match status" value="1"/>
</dbReference>
<dbReference type="PRINTS" id="PR00344">
    <property type="entry name" value="BCTRLSENSOR"/>
</dbReference>
<evidence type="ECO:0000256" key="7">
    <source>
        <dbReference type="ARBA" id="ARBA00022692"/>
    </source>
</evidence>
<dbReference type="PANTHER" id="PTHR43065:SF10">
    <property type="entry name" value="PEROXIDE STRESS-ACTIVATED HISTIDINE KINASE MAK3"/>
    <property type="match status" value="1"/>
</dbReference>
<comment type="catalytic activity">
    <reaction evidence="1">
        <text>ATP + protein L-histidine = ADP + protein N-phospho-L-histidine.</text>
        <dbReference type="EC" id="2.7.13.3"/>
    </reaction>
</comment>
<dbReference type="InterPro" id="IPR005467">
    <property type="entry name" value="His_kinase_dom"/>
</dbReference>
<evidence type="ECO:0000259" key="16">
    <source>
        <dbReference type="PROSITE" id="PS50885"/>
    </source>
</evidence>
<keyword evidence="5" id="KW-0597">Phosphoprotein</keyword>
<dbReference type="EMBL" id="JPGN01000087">
    <property type="protein sequence ID" value="KFI18202.1"/>
    <property type="molecule type" value="Genomic_DNA"/>
</dbReference>
<dbReference type="PANTHER" id="PTHR43065">
    <property type="entry name" value="SENSOR HISTIDINE KINASE"/>
    <property type="match status" value="1"/>
</dbReference>
<feature type="transmembrane region" description="Helical" evidence="14">
    <location>
        <begin position="46"/>
        <end position="65"/>
    </location>
</feature>
<dbReference type="EC" id="2.7.13.3" evidence="3"/>
<evidence type="ECO:0000256" key="6">
    <source>
        <dbReference type="ARBA" id="ARBA00022679"/>
    </source>
</evidence>
<evidence type="ECO:0000256" key="2">
    <source>
        <dbReference type="ARBA" id="ARBA00004651"/>
    </source>
</evidence>
<sequence length="733" mass="82793">MVQLVTRIAKHLNYGYIRYLTLGGLLLLSFYLLAAALEDSAHFGRLYFIVLGVNILALLLLLFFIGTNLIQLIRGYRERQPGSRLTVRVAAMFISLTFIPLIIVFSFSLQFLHRGIESWFDVQVEKALEDSLELSRTAFGIRMRTLLKQTQLMAATLAELPLEKAAYSLQELRYISGAHELTLLNTRGQVITSATHDPETIVPDHPNDVILFQLRQGQDYVALDPVGDSGLHLRAVVNLPATRTDTEALILQALFPIADRLSTLADSVQDAYDQYKQLAYLRRPLIYSFTLTLSLIVLLTLLAAVWTAFFLARRLASPVTDLAQGTRAVARGDYDTQLPSHSHDELGFLVDSFNQMTRRLSQARDSAHASQQQLEKQRRYLKAVLGSLSSGVITLDNAQRIRTANITAGEILSVDLRRYTGQVLEKIARHHPEVQEFIELLHPYLKSCHQEWRKEIIRHQENGRQFLMCRGAPLPGDAGQVIVFDDATAFVQAQRNAAWGEVARRLAHEIKNPLTPIQLSAERLRRKYLKLLPTDQIQPLDRLTHTIIAQVEAMKEMVNAFSEYARNPALQQQSLDFNSLVKEVLELYRGDENKLYIETQLAPQPLWLLADPSRLRQLLHNLLKNALEAMANSPKTPHITVQTRYREDKKREWVELQIIDQGPGIPPELYQNLFEPYVSTRPKGTGLGLAIVKRIVEEQGGHVAARNPPGGGACLIIQLPCQTASQPLLEIHR</sequence>
<keyword evidence="6" id="KW-0808">Transferase</keyword>
<keyword evidence="12" id="KW-0902">Two-component regulatory system</keyword>
<accession>A0A0E2ZIZ9</accession>